<reference evidence="2" key="1">
    <citation type="journal article" date="2023" name="Mol. Phylogenet. Evol.">
        <title>Genome-scale phylogeny and comparative genomics of the fungal order Sordariales.</title>
        <authorList>
            <person name="Hensen N."/>
            <person name="Bonometti L."/>
            <person name="Westerberg I."/>
            <person name="Brannstrom I.O."/>
            <person name="Guillou S."/>
            <person name="Cros-Aarteil S."/>
            <person name="Calhoun S."/>
            <person name="Haridas S."/>
            <person name="Kuo A."/>
            <person name="Mondo S."/>
            <person name="Pangilinan J."/>
            <person name="Riley R."/>
            <person name="LaButti K."/>
            <person name="Andreopoulos B."/>
            <person name="Lipzen A."/>
            <person name="Chen C."/>
            <person name="Yan M."/>
            <person name="Daum C."/>
            <person name="Ng V."/>
            <person name="Clum A."/>
            <person name="Steindorff A."/>
            <person name="Ohm R.A."/>
            <person name="Martin F."/>
            <person name="Silar P."/>
            <person name="Natvig D.O."/>
            <person name="Lalanne C."/>
            <person name="Gautier V."/>
            <person name="Ament-Velasquez S.L."/>
            <person name="Kruys A."/>
            <person name="Hutchinson M.I."/>
            <person name="Powell A.J."/>
            <person name="Barry K."/>
            <person name="Miller A.N."/>
            <person name="Grigoriev I.V."/>
            <person name="Debuchy R."/>
            <person name="Gladieux P."/>
            <person name="Hiltunen Thoren M."/>
            <person name="Johannesson H."/>
        </authorList>
    </citation>
    <scope>NUCLEOTIDE SEQUENCE</scope>
    <source>
        <strain evidence="2">SMH4131-1</strain>
    </source>
</reference>
<gene>
    <name evidence="2" type="ORF">B0T19DRAFT_472441</name>
</gene>
<reference evidence="2" key="2">
    <citation type="submission" date="2023-06" db="EMBL/GenBank/DDBJ databases">
        <authorList>
            <consortium name="Lawrence Berkeley National Laboratory"/>
            <person name="Haridas S."/>
            <person name="Hensen N."/>
            <person name="Bonometti L."/>
            <person name="Westerberg I."/>
            <person name="Brannstrom I.O."/>
            <person name="Guillou S."/>
            <person name="Cros-Aarteil S."/>
            <person name="Calhoun S."/>
            <person name="Kuo A."/>
            <person name="Mondo S."/>
            <person name="Pangilinan J."/>
            <person name="Riley R."/>
            <person name="Labutti K."/>
            <person name="Andreopoulos B."/>
            <person name="Lipzen A."/>
            <person name="Chen C."/>
            <person name="Yanf M."/>
            <person name="Daum C."/>
            <person name="Ng V."/>
            <person name="Clum A."/>
            <person name="Steindorff A."/>
            <person name="Ohm R."/>
            <person name="Martin F."/>
            <person name="Silar P."/>
            <person name="Natvig D."/>
            <person name="Lalanne C."/>
            <person name="Gautier V."/>
            <person name="Ament-Velasquez S.L."/>
            <person name="Kruys A."/>
            <person name="Hutchinson M.I."/>
            <person name="Powell A.J."/>
            <person name="Barry K."/>
            <person name="Miller A.N."/>
            <person name="Grigoriev I.V."/>
            <person name="Debuchy R."/>
            <person name="Gladieux P."/>
            <person name="Thoren M.H."/>
            <person name="Johannesson H."/>
        </authorList>
    </citation>
    <scope>NUCLEOTIDE SEQUENCE</scope>
    <source>
        <strain evidence="2">SMH4131-1</strain>
    </source>
</reference>
<feature type="compositionally biased region" description="Polar residues" evidence="1">
    <location>
        <begin position="66"/>
        <end position="75"/>
    </location>
</feature>
<evidence type="ECO:0000313" key="2">
    <source>
        <dbReference type="EMBL" id="KAK3337554.1"/>
    </source>
</evidence>
<protein>
    <submittedName>
        <fullName evidence="2">Uncharacterized protein</fullName>
    </submittedName>
</protein>
<comment type="caution">
    <text evidence="2">The sequence shown here is derived from an EMBL/GenBank/DDBJ whole genome shotgun (WGS) entry which is preliminary data.</text>
</comment>
<evidence type="ECO:0000256" key="1">
    <source>
        <dbReference type="SAM" id="MobiDB-lite"/>
    </source>
</evidence>
<feature type="region of interest" description="Disordered" evidence="1">
    <location>
        <begin position="477"/>
        <end position="496"/>
    </location>
</feature>
<accession>A0AAE0J609</accession>
<feature type="region of interest" description="Disordered" evidence="1">
    <location>
        <begin position="264"/>
        <end position="285"/>
    </location>
</feature>
<feature type="compositionally biased region" description="Polar residues" evidence="1">
    <location>
        <begin position="477"/>
        <end position="486"/>
    </location>
</feature>
<feature type="compositionally biased region" description="Low complexity" evidence="1">
    <location>
        <begin position="151"/>
        <end position="162"/>
    </location>
</feature>
<dbReference type="EMBL" id="JAUEPO010000001">
    <property type="protein sequence ID" value="KAK3337554.1"/>
    <property type="molecule type" value="Genomic_DNA"/>
</dbReference>
<sequence length="555" mass="60932">MARKSEIIDNWLGGVQPNPRPLNQESLDMITYPITGAPSRDSGPSQPLRRDSGAQLRMDLVAAQPYQPNEAQSSRALVKVGGSVSGEPESFEGDDRSVGMFSSVSQRADRRAREEETRRPGVTTLLTIRIEGGNENRNKKDKRKGMRAIQSPASESSLSLSASPPPRDRDDLRDLDTPTIQRSRKHHREAPRNHHMSYADSRVSRTSRQPAHPPRSNTSRPEQRLEARRPTTNTMATHRAEERDAILSSDSKLLSRFNHNTSNRITFRPRLPSSAPGPSPFTPPVPPEPRVMPFGSYFTTPNLAPPNLAPQNFAPPTYAQLIYAQLPIPRYPVCTGSYAARNPVPANPPPAYSPAPAHNPAAAYNLAPAYNPAPAYNSQGYNFNAAPGYGYGAQAYNYQPPRPVPGYTSRAWPYTPQPAPGGYSMSGASGYQYQGMPPGSGIMPYRDHLNPNNQAQSSETQISPVQQNTVHSLNMASTTTQTTSKAGPSAKETAAQKQIKLSIFPIREKDGDKAPHLKHLLSPSSRRGAVSCQTPTEYEGLTPYENEKENILLYK</sequence>
<keyword evidence="3" id="KW-1185">Reference proteome</keyword>
<feature type="compositionally biased region" description="Basic residues" evidence="1">
    <location>
        <begin position="182"/>
        <end position="195"/>
    </location>
</feature>
<evidence type="ECO:0000313" key="3">
    <source>
        <dbReference type="Proteomes" id="UP001286456"/>
    </source>
</evidence>
<feature type="compositionally biased region" description="Polar residues" evidence="1">
    <location>
        <begin position="204"/>
        <end position="220"/>
    </location>
</feature>
<dbReference type="AlphaFoldDB" id="A0AAE0J609"/>
<dbReference type="Proteomes" id="UP001286456">
    <property type="component" value="Unassembled WGS sequence"/>
</dbReference>
<feature type="compositionally biased region" description="Basic and acidic residues" evidence="1">
    <location>
        <begin position="166"/>
        <end position="176"/>
    </location>
</feature>
<feature type="compositionally biased region" description="Pro residues" evidence="1">
    <location>
        <begin position="275"/>
        <end position="285"/>
    </location>
</feature>
<organism evidence="2 3">
    <name type="scientific">Cercophora scortea</name>
    <dbReference type="NCBI Taxonomy" id="314031"/>
    <lineage>
        <taxon>Eukaryota</taxon>
        <taxon>Fungi</taxon>
        <taxon>Dikarya</taxon>
        <taxon>Ascomycota</taxon>
        <taxon>Pezizomycotina</taxon>
        <taxon>Sordariomycetes</taxon>
        <taxon>Sordariomycetidae</taxon>
        <taxon>Sordariales</taxon>
        <taxon>Lasiosphaeriaceae</taxon>
        <taxon>Cercophora</taxon>
    </lineage>
</organism>
<proteinExistence type="predicted"/>
<name>A0AAE0J609_9PEZI</name>
<feature type="compositionally biased region" description="Basic and acidic residues" evidence="1">
    <location>
        <begin position="107"/>
        <end position="119"/>
    </location>
</feature>
<feature type="region of interest" description="Disordered" evidence="1">
    <location>
        <begin position="1"/>
        <end position="232"/>
    </location>
</feature>